<keyword evidence="3" id="KW-1185">Reference proteome</keyword>
<dbReference type="EMBL" id="BMOR01000003">
    <property type="protein sequence ID" value="GGN33713.1"/>
    <property type="molecule type" value="Genomic_DNA"/>
</dbReference>
<keyword evidence="1" id="KW-0732">Signal</keyword>
<evidence type="ECO:0000313" key="3">
    <source>
        <dbReference type="Proteomes" id="UP000645517"/>
    </source>
</evidence>
<feature type="chain" id="PRO_5046575273" description="Lipoprotein" evidence="1">
    <location>
        <begin position="30"/>
        <end position="200"/>
    </location>
</feature>
<evidence type="ECO:0000313" key="2">
    <source>
        <dbReference type="EMBL" id="GGN33713.1"/>
    </source>
</evidence>
<gene>
    <name evidence="2" type="ORF">GCM10010842_11620</name>
</gene>
<reference evidence="3" key="1">
    <citation type="journal article" date="2019" name="Int. J. Syst. Evol. Microbiol.">
        <title>The Global Catalogue of Microorganisms (GCM) 10K type strain sequencing project: providing services to taxonomists for standard genome sequencing and annotation.</title>
        <authorList>
            <consortium name="The Broad Institute Genomics Platform"/>
            <consortium name="The Broad Institute Genome Sequencing Center for Infectious Disease"/>
            <person name="Wu L."/>
            <person name="Ma J."/>
        </authorList>
    </citation>
    <scope>NUCLEOTIDE SEQUENCE [LARGE SCALE GENOMIC DNA]</scope>
    <source>
        <strain evidence="3">JCM 16918</strain>
    </source>
</reference>
<comment type="caution">
    <text evidence="2">The sequence shown here is derived from an EMBL/GenBank/DDBJ whole genome shotgun (WGS) entry which is preliminary data.</text>
</comment>
<name>A0ABQ2J0N7_9DEIO</name>
<dbReference type="RefSeq" id="WP_189054944.1">
    <property type="nucleotide sequence ID" value="NZ_BMOR01000003.1"/>
</dbReference>
<protein>
    <recommendedName>
        <fullName evidence="4">Lipoprotein</fullName>
    </recommendedName>
</protein>
<proteinExistence type="predicted"/>
<evidence type="ECO:0008006" key="4">
    <source>
        <dbReference type="Google" id="ProtNLM"/>
    </source>
</evidence>
<accession>A0ABQ2J0N7</accession>
<sequence length="200" mass="21591">MTRLAVLNVLTSLLIACAPAAVTPGPSSAAIRSSPGGNWSVSFGGSYSADLGATPAATPGRTPRQPAELSSEEVQRLARSMERAILGRLAPDEERPQNWPGGTRFGVAQSGEDVPLELTSSVETIIRIMVRCEPGCGATLRATNGLTEVSWDLGEILPGRPDALSQEFALPDDRPVYVWIRFRNCPDNRCQYMVQTLWPR</sequence>
<feature type="signal peptide" evidence="1">
    <location>
        <begin position="1"/>
        <end position="29"/>
    </location>
</feature>
<dbReference type="Proteomes" id="UP000645517">
    <property type="component" value="Unassembled WGS sequence"/>
</dbReference>
<evidence type="ECO:0000256" key="1">
    <source>
        <dbReference type="SAM" id="SignalP"/>
    </source>
</evidence>
<organism evidence="2 3">
    <name type="scientific">Deinococcus daejeonensis</name>
    <dbReference type="NCBI Taxonomy" id="1007098"/>
    <lineage>
        <taxon>Bacteria</taxon>
        <taxon>Thermotogati</taxon>
        <taxon>Deinococcota</taxon>
        <taxon>Deinococci</taxon>
        <taxon>Deinococcales</taxon>
        <taxon>Deinococcaceae</taxon>
        <taxon>Deinococcus</taxon>
    </lineage>
</organism>
<dbReference type="PROSITE" id="PS51257">
    <property type="entry name" value="PROKAR_LIPOPROTEIN"/>
    <property type="match status" value="1"/>
</dbReference>